<name>H2YFN0_CIOSA</name>
<accession>H2YFN0</accession>
<dbReference type="HOGENOM" id="CLU_2526798_0_0_1"/>
<sequence>MLPNIRRRRLPTRVFRVRRFRRRPRANQKLLATKYSPQLQIGVRPHIGFYHRCILNHTTWRRTTIATDILRILYLLLMFIALLV</sequence>
<keyword evidence="3" id="KW-1185">Reference proteome</keyword>
<dbReference type="Proteomes" id="UP000007875">
    <property type="component" value="Unassembled WGS sequence"/>
</dbReference>
<reference evidence="2" key="3">
    <citation type="submission" date="2025-09" db="UniProtKB">
        <authorList>
            <consortium name="Ensembl"/>
        </authorList>
    </citation>
    <scope>IDENTIFICATION</scope>
</reference>
<proteinExistence type="predicted"/>
<feature type="transmembrane region" description="Helical" evidence="1">
    <location>
        <begin position="65"/>
        <end position="83"/>
    </location>
</feature>
<dbReference type="GeneTree" id="ENSGT00950000182885"/>
<protein>
    <submittedName>
        <fullName evidence="2">Uncharacterized protein</fullName>
    </submittedName>
</protein>
<evidence type="ECO:0000313" key="3">
    <source>
        <dbReference type="Proteomes" id="UP000007875"/>
    </source>
</evidence>
<reference evidence="2" key="2">
    <citation type="submission" date="2025-08" db="UniProtKB">
        <authorList>
            <consortium name="Ensembl"/>
        </authorList>
    </citation>
    <scope>IDENTIFICATION</scope>
</reference>
<keyword evidence="1" id="KW-0812">Transmembrane</keyword>
<dbReference type="Ensembl" id="ENSCSAVT00000004190.1">
    <property type="protein sequence ID" value="ENSCSAVP00000004128.1"/>
    <property type="gene ID" value="ENSCSAVG00000002426.1"/>
</dbReference>
<keyword evidence="1" id="KW-0472">Membrane</keyword>
<reference evidence="3" key="1">
    <citation type="submission" date="2003-08" db="EMBL/GenBank/DDBJ databases">
        <authorList>
            <person name="Birren B."/>
            <person name="Nusbaum C."/>
            <person name="Abebe A."/>
            <person name="Abouelleil A."/>
            <person name="Adekoya E."/>
            <person name="Ait-zahra M."/>
            <person name="Allen N."/>
            <person name="Allen T."/>
            <person name="An P."/>
            <person name="Anderson M."/>
            <person name="Anderson S."/>
            <person name="Arachchi H."/>
            <person name="Armbruster J."/>
            <person name="Bachantsang P."/>
            <person name="Baldwin J."/>
            <person name="Barry A."/>
            <person name="Bayul T."/>
            <person name="Blitshsteyn B."/>
            <person name="Bloom T."/>
            <person name="Blye J."/>
            <person name="Boguslavskiy L."/>
            <person name="Borowsky M."/>
            <person name="Boukhgalter B."/>
            <person name="Brunache A."/>
            <person name="Butler J."/>
            <person name="Calixte N."/>
            <person name="Calvo S."/>
            <person name="Camarata J."/>
            <person name="Campo K."/>
            <person name="Chang J."/>
            <person name="Cheshatsang Y."/>
            <person name="Citroen M."/>
            <person name="Collymore A."/>
            <person name="Considine T."/>
            <person name="Cook A."/>
            <person name="Cooke P."/>
            <person name="Corum B."/>
            <person name="Cuomo C."/>
            <person name="David R."/>
            <person name="Dawoe T."/>
            <person name="Degray S."/>
            <person name="Dodge S."/>
            <person name="Dooley K."/>
            <person name="Dorje P."/>
            <person name="Dorjee K."/>
            <person name="Dorris L."/>
            <person name="Duffey N."/>
            <person name="Dupes A."/>
            <person name="Elkins T."/>
            <person name="Engels R."/>
            <person name="Erickson J."/>
            <person name="Farina A."/>
            <person name="Faro S."/>
            <person name="Ferreira P."/>
            <person name="Fischer H."/>
            <person name="Fitzgerald M."/>
            <person name="Foley K."/>
            <person name="Gage D."/>
            <person name="Galagan J."/>
            <person name="Gearin G."/>
            <person name="Gnerre S."/>
            <person name="Gnirke A."/>
            <person name="Goyette A."/>
            <person name="Graham J."/>
            <person name="Grandbois E."/>
            <person name="Gyaltsen K."/>
            <person name="Hafez N."/>
            <person name="Hagopian D."/>
            <person name="Hagos B."/>
            <person name="Hall J."/>
            <person name="Hatcher B."/>
            <person name="Heller A."/>
            <person name="Higgins H."/>
            <person name="Honan T."/>
            <person name="Horn A."/>
            <person name="Houde N."/>
            <person name="Hughes L."/>
            <person name="Hulme W."/>
            <person name="Husby E."/>
            <person name="Iliev I."/>
            <person name="Jaffe D."/>
            <person name="Jones C."/>
            <person name="Kamal M."/>
            <person name="Kamat A."/>
            <person name="Kamvysselis M."/>
            <person name="Karlsson E."/>
            <person name="Kells C."/>
            <person name="Kieu A."/>
            <person name="Kisner P."/>
            <person name="Kodira C."/>
            <person name="Kulbokas E."/>
            <person name="Labutti K."/>
            <person name="Lama D."/>
            <person name="Landers T."/>
            <person name="Leger J."/>
            <person name="Levine S."/>
            <person name="Lewis D."/>
            <person name="Lewis T."/>
            <person name="Lindblad-toh K."/>
            <person name="Liu X."/>
            <person name="Lokyitsang T."/>
            <person name="Lokyitsang Y."/>
            <person name="Lucien O."/>
            <person name="Lui A."/>
            <person name="Ma L.J."/>
            <person name="Mabbitt R."/>
            <person name="Macdonald J."/>
            <person name="Maclean C."/>
            <person name="Major J."/>
            <person name="Manning J."/>
            <person name="Marabella R."/>
            <person name="Maru K."/>
            <person name="Matthews C."/>
            <person name="Mauceli E."/>
            <person name="Mccarthy M."/>
            <person name="Mcdonough S."/>
            <person name="Mcghee T."/>
            <person name="Meldrim J."/>
            <person name="Meneus L."/>
            <person name="Mesirov J."/>
            <person name="Mihalev A."/>
            <person name="Mihova T."/>
            <person name="Mikkelsen T."/>
            <person name="Mlenga V."/>
            <person name="Moru K."/>
            <person name="Mozes J."/>
            <person name="Mulrain L."/>
            <person name="Munson G."/>
            <person name="Naylor J."/>
            <person name="Newes C."/>
            <person name="Nguyen C."/>
            <person name="Nguyen N."/>
            <person name="Nguyen T."/>
            <person name="Nicol R."/>
            <person name="Nielsen C."/>
            <person name="Nizzari M."/>
            <person name="Norbu C."/>
            <person name="Norbu N."/>
            <person name="O'donnell P."/>
            <person name="Okoawo O."/>
            <person name="O'leary S."/>
            <person name="Omotosho B."/>
            <person name="O'neill K."/>
            <person name="Osman S."/>
            <person name="Parker S."/>
            <person name="Perrin D."/>
            <person name="Phunkhang P."/>
            <person name="Piqani B."/>
            <person name="Purcell S."/>
            <person name="Rachupka T."/>
            <person name="Ramasamy U."/>
            <person name="Rameau R."/>
            <person name="Ray V."/>
            <person name="Raymond C."/>
            <person name="Retta R."/>
            <person name="Richardson S."/>
            <person name="Rise C."/>
            <person name="Rodriguez J."/>
            <person name="Rogers J."/>
            <person name="Rogov P."/>
            <person name="Rutman M."/>
            <person name="Schupbach R."/>
            <person name="Seaman C."/>
            <person name="Settipalli S."/>
            <person name="Sharpe T."/>
            <person name="Sheridan J."/>
            <person name="Sherpa N."/>
            <person name="Shi J."/>
            <person name="Smirnov S."/>
            <person name="Smith C."/>
            <person name="Sougnez C."/>
            <person name="Spencer B."/>
            <person name="Stalker J."/>
            <person name="Stange-thomann N."/>
            <person name="Stavropoulos S."/>
            <person name="Stetson K."/>
            <person name="Stone C."/>
            <person name="Stone S."/>
            <person name="Stubbs M."/>
            <person name="Talamas J."/>
            <person name="Tchuinga P."/>
            <person name="Tenzing P."/>
            <person name="Tesfaye S."/>
            <person name="Theodore J."/>
            <person name="Thoulutsang Y."/>
            <person name="Topham K."/>
            <person name="Towey S."/>
            <person name="Tsamla T."/>
            <person name="Tsomo N."/>
            <person name="Vallee D."/>
            <person name="Vassiliev H."/>
            <person name="Venkataraman V."/>
            <person name="Vinson J."/>
            <person name="Vo A."/>
            <person name="Wade C."/>
            <person name="Wang S."/>
            <person name="Wangchuk T."/>
            <person name="Wangdi T."/>
            <person name="Whittaker C."/>
            <person name="Wilkinson J."/>
            <person name="Wu Y."/>
            <person name="Wyman D."/>
            <person name="Yadav S."/>
            <person name="Yang S."/>
            <person name="Yang X."/>
            <person name="Yeager S."/>
            <person name="Yee E."/>
            <person name="Young G."/>
            <person name="Zainoun J."/>
            <person name="Zembeck L."/>
            <person name="Zimmer A."/>
            <person name="Zody M."/>
            <person name="Lander E."/>
        </authorList>
    </citation>
    <scope>NUCLEOTIDE SEQUENCE [LARGE SCALE GENOMIC DNA]</scope>
</reference>
<dbReference type="AlphaFoldDB" id="H2YFN0"/>
<evidence type="ECO:0000256" key="1">
    <source>
        <dbReference type="SAM" id="Phobius"/>
    </source>
</evidence>
<keyword evidence="1" id="KW-1133">Transmembrane helix</keyword>
<evidence type="ECO:0000313" key="2">
    <source>
        <dbReference type="Ensembl" id="ENSCSAVP00000004128.1"/>
    </source>
</evidence>
<organism evidence="2 3">
    <name type="scientific">Ciona savignyi</name>
    <name type="common">Pacific transparent sea squirt</name>
    <dbReference type="NCBI Taxonomy" id="51511"/>
    <lineage>
        <taxon>Eukaryota</taxon>
        <taxon>Metazoa</taxon>
        <taxon>Chordata</taxon>
        <taxon>Tunicata</taxon>
        <taxon>Ascidiacea</taxon>
        <taxon>Phlebobranchia</taxon>
        <taxon>Cionidae</taxon>
        <taxon>Ciona</taxon>
    </lineage>
</organism>